<evidence type="ECO:0000313" key="2">
    <source>
        <dbReference type="Proteomes" id="UP000823674"/>
    </source>
</evidence>
<comment type="caution">
    <text evidence="1">The sequence shown here is derived from an EMBL/GenBank/DDBJ whole genome shotgun (WGS) entry which is preliminary data.</text>
</comment>
<evidence type="ECO:0000313" key="1">
    <source>
        <dbReference type="EMBL" id="KAG5385578.1"/>
    </source>
</evidence>
<name>A0ABQ7LG79_BRACM</name>
<reference evidence="1 2" key="1">
    <citation type="submission" date="2021-03" db="EMBL/GenBank/DDBJ databases">
        <authorList>
            <person name="King G.J."/>
            <person name="Bancroft I."/>
            <person name="Baten A."/>
            <person name="Bloomfield J."/>
            <person name="Borpatragohain P."/>
            <person name="He Z."/>
            <person name="Irish N."/>
            <person name="Irwin J."/>
            <person name="Liu K."/>
            <person name="Mauleon R.P."/>
            <person name="Moore J."/>
            <person name="Morris R."/>
            <person name="Ostergaard L."/>
            <person name="Wang B."/>
            <person name="Wells R."/>
        </authorList>
    </citation>
    <scope>NUCLEOTIDE SEQUENCE [LARGE SCALE GENOMIC DNA]</scope>
    <source>
        <strain evidence="1">R-o-18</strain>
        <tissue evidence="1">Leaf</tissue>
    </source>
</reference>
<accession>A0ABQ7LG79</accession>
<organism evidence="1 2">
    <name type="scientific">Brassica rapa subsp. trilocularis</name>
    <dbReference type="NCBI Taxonomy" id="1813537"/>
    <lineage>
        <taxon>Eukaryota</taxon>
        <taxon>Viridiplantae</taxon>
        <taxon>Streptophyta</taxon>
        <taxon>Embryophyta</taxon>
        <taxon>Tracheophyta</taxon>
        <taxon>Spermatophyta</taxon>
        <taxon>Magnoliopsida</taxon>
        <taxon>eudicotyledons</taxon>
        <taxon>Gunneridae</taxon>
        <taxon>Pentapetalae</taxon>
        <taxon>rosids</taxon>
        <taxon>malvids</taxon>
        <taxon>Brassicales</taxon>
        <taxon>Brassicaceae</taxon>
        <taxon>Brassiceae</taxon>
        <taxon>Brassica</taxon>
    </lineage>
</organism>
<dbReference type="EMBL" id="JADBGQ010000008">
    <property type="protein sequence ID" value="KAG5385578.1"/>
    <property type="molecule type" value="Genomic_DNA"/>
</dbReference>
<protein>
    <submittedName>
        <fullName evidence="1">Uncharacterized protein</fullName>
    </submittedName>
</protein>
<dbReference type="Proteomes" id="UP000823674">
    <property type="component" value="Chromosome A09"/>
</dbReference>
<gene>
    <name evidence="1" type="primary">A09p052770.1_BraROA</name>
    <name evidence="1" type="ORF">IGI04_037048</name>
</gene>
<sequence length="290" mass="33674">MKFFSASKVIKQMGFCGISPDVFPHKQTSRLIRRMPGVIKKEAEEAGTCYVSRRMRQEKRQELITLEKYEWKRQLVVEQDESTSGGSHSRMWSSVMFQTVFSGLLQSRRVKESQASVSRFKLNMLWSDGVKGVQLVVRDVKRISAVLVWFLHRKHGVKRRRGRVTTGIYMDQEEQFKVELFESITKLNKFREFSKSSYKEINSKCCWYCHKRVQKGLSYWKMEFLVTSGTGRGVCIPRFGKVRRLAKHRFFATAKVSQELSQFPGYGKSKGRSMEKFGVTQVCGVLGKET</sequence>
<proteinExistence type="predicted"/>
<keyword evidence="2" id="KW-1185">Reference proteome</keyword>